<feature type="compositionally biased region" description="Basic and acidic residues" evidence="5">
    <location>
        <begin position="1"/>
        <end position="30"/>
    </location>
</feature>
<dbReference type="Proteomes" id="UP000315995">
    <property type="component" value="Chromosome"/>
</dbReference>
<proteinExistence type="inferred from homology"/>
<feature type="compositionally biased region" description="Basic and acidic residues" evidence="5">
    <location>
        <begin position="570"/>
        <end position="579"/>
    </location>
</feature>
<feature type="domain" description="S1 motif" evidence="6">
    <location>
        <begin position="416"/>
        <end position="486"/>
    </location>
</feature>
<comment type="similarity">
    <text evidence="1">Belongs to the bacterial ribosomal protein bS1 family.</text>
</comment>
<feature type="compositionally biased region" description="Low complexity" evidence="5">
    <location>
        <begin position="580"/>
        <end position="601"/>
    </location>
</feature>
<feature type="domain" description="S1 motif" evidence="6">
    <location>
        <begin position="159"/>
        <end position="224"/>
    </location>
</feature>
<feature type="domain" description="S1 motif" evidence="6">
    <location>
        <begin position="242"/>
        <end position="308"/>
    </location>
</feature>
<dbReference type="EMBL" id="CP041186">
    <property type="protein sequence ID" value="QDG50772.1"/>
    <property type="molecule type" value="Genomic_DNA"/>
</dbReference>
<evidence type="ECO:0000256" key="1">
    <source>
        <dbReference type="ARBA" id="ARBA00006767"/>
    </source>
</evidence>
<dbReference type="GO" id="GO:0003729">
    <property type="term" value="F:mRNA binding"/>
    <property type="evidence" value="ECO:0007669"/>
    <property type="project" value="TreeGrafter"/>
</dbReference>
<dbReference type="PRINTS" id="PR00681">
    <property type="entry name" value="RIBOSOMALS1"/>
</dbReference>
<feature type="region of interest" description="Disordered" evidence="5">
    <location>
        <begin position="570"/>
        <end position="626"/>
    </location>
</feature>
<comment type="function">
    <text evidence="4">Binds mRNA; thus facilitating recognition of the initiation point. It is needed to translate mRNA with a short Shine-Dalgarno (SD) purine-rich sequence.</text>
</comment>
<dbReference type="InterPro" id="IPR050437">
    <property type="entry name" value="Ribos_protein_bS1-like"/>
</dbReference>
<gene>
    <name evidence="7" type="ORF">FIV42_08515</name>
</gene>
<evidence type="ECO:0000256" key="2">
    <source>
        <dbReference type="ARBA" id="ARBA00022980"/>
    </source>
</evidence>
<dbReference type="Gene3D" id="2.40.50.140">
    <property type="entry name" value="Nucleic acid-binding proteins"/>
    <property type="match status" value="5"/>
</dbReference>
<organism evidence="7 8">
    <name type="scientific">Persicimonas caeni</name>
    <dbReference type="NCBI Taxonomy" id="2292766"/>
    <lineage>
        <taxon>Bacteria</taxon>
        <taxon>Deltaproteobacteria</taxon>
        <taxon>Bradymonadales</taxon>
        <taxon>Bradymonadaceae</taxon>
        <taxon>Persicimonas</taxon>
    </lineage>
</organism>
<dbReference type="InterPro" id="IPR012340">
    <property type="entry name" value="NA-bd_OB-fold"/>
</dbReference>
<feature type="domain" description="S1 motif" evidence="6">
    <location>
        <begin position="329"/>
        <end position="399"/>
    </location>
</feature>
<dbReference type="CDD" id="cd05688">
    <property type="entry name" value="S1_RPS1_repeat_ec3"/>
    <property type="match status" value="2"/>
</dbReference>
<feature type="domain" description="S1 motif" evidence="6">
    <location>
        <begin position="503"/>
        <end position="572"/>
    </location>
</feature>
<dbReference type="InterPro" id="IPR035104">
    <property type="entry name" value="Ribosomal_protein_S1-like"/>
</dbReference>
<dbReference type="GO" id="GO:0006412">
    <property type="term" value="P:translation"/>
    <property type="evidence" value="ECO:0007669"/>
    <property type="project" value="TreeGrafter"/>
</dbReference>
<feature type="compositionally biased region" description="Acidic residues" evidence="5">
    <location>
        <begin position="31"/>
        <end position="41"/>
    </location>
</feature>
<name>A0A4Y6PR18_PERCE</name>
<dbReference type="CDD" id="cd00164">
    <property type="entry name" value="S1_like"/>
    <property type="match status" value="1"/>
</dbReference>
<dbReference type="PROSITE" id="PS50126">
    <property type="entry name" value="S1"/>
    <property type="match status" value="5"/>
</dbReference>
<dbReference type="SMART" id="SM00316">
    <property type="entry name" value="S1"/>
    <property type="match status" value="5"/>
</dbReference>
<dbReference type="GO" id="GO:0022627">
    <property type="term" value="C:cytosolic small ribosomal subunit"/>
    <property type="evidence" value="ECO:0007669"/>
    <property type="project" value="TreeGrafter"/>
</dbReference>
<keyword evidence="8" id="KW-1185">Reference proteome</keyword>
<dbReference type="SUPFAM" id="SSF50249">
    <property type="entry name" value="Nucleic acid-binding proteins"/>
    <property type="match status" value="5"/>
</dbReference>
<feature type="compositionally biased region" description="Basic residues" evidence="5">
    <location>
        <begin position="106"/>
        <end position="121"/>
    </location>
</feature>
<dbReference type="PANTHER" id="PTHR10724">
    <property type="entry name" value="30S RIBOSOMAL PROTEIN S1"/>
    <property type="match status" value="1"/>
</dbReference>
<evidence type="ECO:0000256" key="5">
    <source>
        <dbReference type="SAM" id="MobiDB-lite"/>
    </source>
</evidence>
<dbReference type="FunFam" id="2.40.50.140:FF:000103">
    <property type="entry name" value="protein RRP5 homolog"/>
    <property type="match status" value="1"/>
</dbReference>
<dbReference type="PANTHER" id="PTHR10724:SF7">
    <property type="entry name" value="SMALL RIBOSOMAL SUBUNIT PROTEIN BS1C"/>
    <property type="match status" value="1"/>
</dbReference>
<dbReference type="RefSeq" id="WP_141197264.1">
    <property type="nucleotide sequence ID" value="NZ_CP041186.1"/>
</dbReference>
<evidence type="ECO:0000259" key="6">
    <source>
        <dbReference type="PROSITE" id="PS50126"/>
    </source>
</evidence>
<feature type="compositionally biased region" description="Basic and acidic residues" evidence="5">
    <location>
        <begin position="90"/>
        <end position="105"/>
    </location>
</feature>
<sequence>MSDKKPKQNDEEKNTVRKRVKVVEEVVEDKPSEEEAQAEEAQEGKKDYQTEHQAGSKVRVARSTEGLGSSSDADAQKEQASKKKPGRRAVTVEKKEEKKGKEGGGKGKKGGGKQKPRPKNKPKVEFKVEEPDVSTADFEALLAGEGSVSAPQSADIAAGDRIKGVIEAIGEKFVFVSIGSTKLEGVAKREDFQTEEGELTVEVGDEKEFYVLSVGSDEVRLGKKLGGREGAMEAIQTAHDTGVPIEGRVADTNKGGYEVVIGGVRAFCPISQIELGYTEEPQVHVGATYRFRVEKVAEGGRNVVVSRSALLEEERAAKRKETLESLQEGKVVQGKVTRVVDFGAFIDIGGVEGLCHVSELAHGYFDKPSEVVSPGDSVEVKILNIEEKKGDLRIGLSIKETQGDPWEEVNKKFAVGQQVEGEVVRLAPFGAFVEIAPGIDGLVHVSEMSWKEHVRHPRDVVSPGDKITVQIQDIDQIRQRISLSMKAVEGDPWDTAADRYSIGMEVTGTVENVEDFGAFVRLDSGITALIPRSEMDLPSGVTPHRKYDVGSEATARVLNVDSAERKMALTEKSASDIDRSASTSSSKSKSSQKSQSSGSRGYTDDSGDGGGFGTLGDLLGDKFKGE</sequence>
<evidence type="ECO:0000313" key="8">
    <source>
        <dbReference type="Proteomes" id="UP000315995"/>
    </source>
</evidence>
<dbReference type="CDD" id="cd04465">
    <property type="entry name" value="S1_RPS1_repeat_ec2_hs2"/>
    <property type="match status" value="1"/>
</dbReference>
<dbReference type="InterPro" id="IPR003029">
    <property type="entry name" value="S1_domain"/>
</dbReference>
<dbReference type="AlphaFoldDB" id="A0A4Y6PR18"/>
<dbReference type="Pfam" id="PF00575">
    <property type="entry name" value="S1"/>
    <property type="match status" value="4"/>
</dbReference>
<dbReference type="GO" id="GO:0003735">
    <property type="term" value="F:structural constituent of ribosome"/>
    <property type="evidence" value="ECO:0007669"/>
    <property type="project" value="TreeGrafter"/>
</dbReference>
<dbReference type="OrthoDB" id="9804077at2"/>
<keyword evidence="2" id="KW-0689">Ribosomal protein</keyword>
<protein>
    <submittedName>
        <fullName evidence="7">S1 RNA-binding domain-containing protein</fullName>
    </submittedName>
</protein>
<evidence type="ECO:0000313" key="7">
    <source>
        <dbReference type="EMBL" id="QDG50772.1"/>
    </source>
</evidence>
<keyword evidence="3" id="KW-0687">Ribonucleoprotein</keyword>
<accession>A0A5B8Y6N4</accession>
<evidence type="ECO:0000256" key="3">
    <source>
        <dbReference type="ARBA" id="ARBA00023274"/>
    </source>
</evidence>
<feature type="region of interest" description="Disordered" evidence="5">
    <location>
        <begin position="1"/>
        <end position="130"/>
    </location>
</feature>
<dbReference type="FunFam" id="2.40.50.140:FF:000051">
    <property type="entry name" value="RNA-binding transcriptional accessory protein"/>
    <property type="match status" value="2"/>
</dbReference>
<accession>A0A4Y6PR18</accession>
<reference evidence="7 8" key="1">
    <citation type="submission" date="2019-06" db="EMBL/GenBank/DDBJ databases">
        <title>Persicimonas caeni gen. nov., sp. nov., a predatory bacterium isolated from solar saltern.</title>
        <authorList>
            <person name="Wang S."/>
        </authorList>
    </citation>
    <scope>NUCLEOTIDE SEQUENCE [LARGE SCALE GENOMIC DNA]</scope>
    <source>
        <strain evidence="7 8">YN101</strain>
    </source>
</reference>
<evidence type="ECO:0000256" key="4">
    <source>
        <dbReference type="ARBA" id="ARBA00025604"/>
    </source>
</evidence>